<evidence type="ECO:0008006" key="12">
    <source>
        <dbReference type="Google" id="ProtNLM"/>
    </source>
</evidence>
<evidence type="ECO:0000259" key="8">
    <source>
        <dbReference type="PROSITE" id="PS50883"/>
    </source>
</evidence>
<dbReference type="PRINTS" id="PR01033">
    <property type="entry name" value="PHYTOCHROME"/>
</dbReference>
<reference evidence="10 11" key="1">
    <citation type="submission" date="2016-04" db="EMBL/GenBank/DDBJ databases">
        <title>Draft genome sequence of freshwater magnetotactic bacteria Magnetospirillum marisnigri SP-1 and Magnetospirillum moscoviense BB-1.</title>
        <authorList>
            <person name="Koziaeva V."/>
            <person name="Dziuba M.V."/>
            <person name="Ivanov T.M."/>
            <person name="Kuznetsov B."/>
            <person name="Grouzdev D.S."/>
        </authorList>
    </citation>
    <scope>NUCLEOTIDE SEQUENCE [LARGE SCALE GENOMIC DNA]</scope>
    <source>
        <strain evidence="10 11">SP-1</strain>
    </source>
</reference>
<dbReference type="InterPro" id="IPR043128">
    <property type="entry name" value="Rev_trsase/Diguanyl_cyclase"/>
</dbReference>
<evidence type="ECO:0000313" key="10">
    <source>
        <dbReference type="EMBL" id="OAN49548.1"/>
    </source>
</evidence>
<dbReference type="InterPro" id="IPR001610">
    <property type="entry name" value="PAC"/>
</dbReference>
<dbReference type="InterPro" id="IPR013515">
    <property type="entry name" value="Phytochrome_cen-reg"/>
</dbReference>
<keyword evidence="2" id="KW-0716">Sensory transduction</keyword>
<gene>
    <name evidence="10" type="ORF">A6A04_19200</name>
</gene>
<dbReference type="InterPro" id="IPR003018">
    <property type="entry name" value="GAF"/>
</dbReference>
<dbReference type="CDD" id="cd00130">
    <property type="entry name" value="PAS"/>
    <property type="match status" value="3"/>
</dbReference>
<dbReference type="Gene3D" id="3.30.70.270">
    <property type="match status" value="1"/>
</dbReference>
<dbReference type="SMART" id="SM00052">
    <property type="entry name" value="EAL"/>
    <property type="match status" value="1"/>
</dbReference>
<dbReference type="Gene3D" id="3.30.450.270">
    <property type="match status" value="1"/>
</dbReference>
<keyword evidence="1" id="KW-0600">Photoreceptor protein</keyword>
<organism evidence="10 11">
    <name type="scientific">Paramagnetospirillum marisnigri</name>
    <dbReference type="NCBI Taxonomy" id="1285242"/>
    <lineage>
        <taxon>Bacteria</taxon>
        <taxon>Pseudomonadati</taxon>
        <taxon>Pseudomonadota</taxon>
        <taxon>Alphaproteobacteria</taxon>
        <taxon>Rhodospirillales</taxon>
        <taxon>Magnetospirillaceae</taxon>
        <taxon>Paramagnetospirillum</taxon>
    </lineage>
</organism>
<dbReference type="GO" id="GO:0009881">
    <property type="term" value="F:photoreceptor activity"/>
    <property type="evidence" value="ECO:0007669"/>
    <property type="project" value="UniProtKB-KW"/>
</dbReference>
<dbReference type="InterPro" id="IPR001294">
    <property type="entry name" value="Phytochrome"/>
</dbReference>
<dbReference type="PROSITE" id="PS50883">
    <property type="entry name" value="EAL"/>
    <property type="match status" value="1"/>
</dbReference>
<evidence type="ECO:0000259" key="5">
    <source>
        <dbReference type="PROSITE" id="PS50046"/>
    </source>
</evidence>
<dbReference type="InterPro" id="IPR013656">
    <property type="entry name" value="PAS_4"/>
</dbReference>
<dbReference type="CDD" id="cd01949">
    <property type="entry name" value="GGDEF"/>
    <property type="match status" value="1"/>
</dbReference>
<evidence type="ECO:0000256" key="2">
    <source>
        <dbReference type="ARBA" id="ARBA00022606"/>
    </source>
</evidence>
<dbReference type="InterPro" id="IPR000160">
    <property type="entry name" value="GGDEF_dom"/>
</dbReference>
<evidence type="ECO:0000313" key="11">
    <source>
        <dbReference type="Proteomes" id="UP000078428"/>
    </source>
</evidence>
<feature type="domain" description="PAC" evidence="7">
    <location>
        <begin position="823"/>
        <end position="875"/>
    </location>
</feature>
<dbReference type="SUPFAM" id="SSF141868">
    <property type="entry name" value="EAL domain-like"/>
    <property type="match status" value="1"/>
</dbReference>
<dbReference type="CDD" id="cd01948">
    <property type="entry name" value="EAL"/>
    <property type="match status" value="1"/>
</dbReference>
<evidence type="ECO:0000256" key="3">
    <source>
        <dbReference type="ARBA" id="ARBA00022991"/>
    </source>
</evidence>
<dbReference type="InterPro" id="IPR035919">
    <property type="entry name" value="EAL_sf"/>
</dbReference>
<dbReference type="SMART" id="SM00267">
    <property type="entry name" value="GGDEF"/>
    <property type="match status" value="1"/>
</dbReference>
<keyword evidence="3" id="KW-0157">Chromophore</keyword>
<evidence type="ECO:0000259" key="7">
    <source>
        <dbReference type="PROSITE" id="PS50113"/>
    </source>
</evidence>
<evidence type="ECO:0000259" key="9">
    <source>
        <dbReference type="PROSITE" id="PS50887"/>
    </source>
</evidence>
<feature type="domain" description="EAL" evidence="8">
    <location>
        <begin position="1049"/>
        <end position="1301"/>
    </location>
</feature>
<dbReference type="SUPFAM" id="SSF55785">
    <property type="entry name" value="PYP-like sensor domain (PAS domain)"/>
    <property type="match status" value="4"/>
</dbReference>
<dbReference type="SMART" id="SM00065">
    <property type="entry name" value="GAF"/>
    <property type="match status" value="1"/>
</dbReference>
<dbReference type="InterPro" id="IPR000014">
    <property type="entry name" value="PAS"/>
</dbReference>
<dbReference type="Pfam" id="PF00563">
    <property type="entry name" value="EAL"/>
    <property type="match status" value="1"/>
</dbReference>
<dbReference type="InterPro" id="IPR043150">
    <property type="entry name" value="Phytochrome_PHY_sf"/>
</dbReference>
<dbReference type="STRING" id="1285242.A6A04_19200"/>
<dbReference type="InterPro" id="IPR013654">
    <property type="entry name" value="PAS_2"/>
</dbReference>
<feature type="domain" description="GGDEF" evidence="9">
    <location>
        <begin position="907"/>
        <end position="1040"/>
    </location>
</feature>
<sequence>MPQGLPLIEFQQALRFCESEQIQRPGAIQPLGVLLALDDALVVRHASCNVFSMFGQTAEGVLGRPFADLVGTRQAEGVRELIGLEDWRRTAITSFTLEQGGLQTVRDAQVSRHQDFWLVEIEWDSHPGEDLFHNLFIPIRDALWLLDSESDLLRYTQQVVHQVRLLTGYDRVMMYQFDTNWDGVVIAESKVDGVDSYLGNRFPASDIPAQARDLYTRNLVRLIADVDSEPVAVEPMLIPATGEPLDMTYSALRALSPVHLEYLRNMQVRATLTISLIQNSRLWGLIACHHTTPKYIPLRVRELDEFIGNTVSLKLSNLEHADKAHFLDNIRRLLDNLMEEIRDKRNVPAVLDHYQRDLLSLVRASGAIIVVEGQRFHFGETPSNDQMGCLEGWLKTQPPAAVFHTNTLSMEYPLAGGFGSGINGLMMAPLNHHLDSYIIWFRPGILRTIKWAGNPDKSVRRENGHLRISPRDSFKTWIETVKDNAQPWSPVEVDAAKALSLSMIEVLTHRALESSEENYRRLAEYSTDMIAQIDHSGAFSYVSPASEALLGYSPDRMVGRSIDSFIFAEDQATLRRTLARLDNGGPAGTVLLRMHNINGGAVWMECTLKPMRARDGMQSVVINARDVTQRHSYQLAIEDLHRRNTKLLDAATEGLIGVGKDMRITFANDRAGQILCCLPSALSGTPLRNHIGDHPLLGTLERGEALHNNTDHFIRSDGRSISVRAVCTPTPDGGLLVFSENIGSQVSDDHLRTTTTVFEQTNEAVMVTDRNSCIITVNRAFTRATGFTAEEVLGQTPKILKSGVHTPHFYESLWTALNEKQYWAGEIWNRRKNGEIYPQWGSITAIVDDAGEVLNYVAVFSDVSKAKQAEERLFFLANHDTLTSLPNRTRFIEHLSNAIDRARRNRERLAIAFIDLDRFKIVNDTLGHTAGDQYLKVVASRISAVSRQQEMLARWGGDEFVLLLEQVGDHSAVAEAIQRMLTCISQPVDIDGHELTPTVSVGISLFPDDADNVSDLVKAADTAMYRTKERGRNGFEFFTQGLSDDIQRKFEIVTELRRALRDDQLVLHYQPQFDATSGLTVGVEALVRWDHPERGLLFPVDFIPLAEDLGLIGEVGEWVLGEACRQMAEWVQTGVQVPRVAVNVAPAQLKSNLPELVRRKLAEFSLSPCHLELEITEGALERGQQVLPILVELRELGVALSIDDFGTGYSSLAHLKNFPITTLKIDKSFIDGVPANSQDIAIITAILALGGSLALEVVAEGVETMEQFDFLRTMGKVCIQGFVHSRPVAANRISQALAQSKK</sequence>
<dbReference type="InterPro" id="IPR035965">
    <property type="entry name" value="PAS-like_dom_sf"/>
</dbReference>
<dbReference type="PANTHER" id="PTHR44757">
    <property type="entry name" value="DIGUANYLATE CYCLASE DGCP"/>
    <property type="match status" value="1"/>
</dbReference>
<name>A0A178MN75_9PROT</name>
<dbReference type="InterPro" id="IPR000700">
    <property type="entry name" value="PAS-assoc_C"/>
</dbReference>
<dbReference type="PROSITE" id="PS50887">
    <property type="entry name" value="GGDEF"/>
    <property type="match status" value="1"/>
</dbReference>
<evidence type="ECO:0000259" key="6">
    <source>
        <dbReference type="PROSITE" id="PS50112"/>
    </source>
</evidence>
<dbReference type="Gene3D" id="3.30.450.20">
    <property type="entry name" value="PAS domain"/>
    <property type="match status" value="4"/>
</dbReference>
<dbReference type="SMART" id="SM00091">
    <property type="entry name" value="PAS"/>
    <property type="match status" value="4"/>
</dbReference>
<dbReference type="SMART" id="SM00086">
    <property type="entry name" value="PAC"/>
    <property type="match status" value="2"/>
</dbReference>
<dbReference type="Pfam" id="PF00360">
    <property type="entry name" value="PHY"/>
    <property type="match status" value="1"/>
</dbReference>
<dbReference type="InterPro" id="IPR029016">
    <property type="entry name" value="GAF-like_dom_sf"/>
</dbReference>
<dbReference type="EMBL" id="LWQT01000061">
    <property type="protein sequence ID" value="OAN49548.1"/>
    <property type="molecule type" value="Genomic_DNA"/>
</dbReference>
<dbReference type="Pfam" id="PF13426">
    <property type="entry name" value="PAS_9"/>
    <property type="match status" value="1"/>
</dbReference>
<protein>
    <recommendedName>
        <fullName evidence="12">Diguanylate cyclase</fullName>
    </recommendedName>
</protein>
<dbReference type="Gene3D" id="3.30.450.40">
    <property type="match status" value="1"/>
</dbReference>
<dbReference type="NCBIfam" id="TIGR00229">
    <property type="entry name" value="sensory_box"/>
    <property type="match status" value="2"/>
</dbReference>
<dbReference type="InterPro" id="IPR029787">
    <property type="entry name" value="Nucleotide_cyclase"/>
</dbReference>
<feature type="domain" description="PAS" evidence="6">
    <location>
        <begin position="750"/>
        <end position="796"/>
    </location>
</feature>
<dbReference type="PROSITE" id="PS50046">
    <property type="entry name" value="PHYTOCHROME_2"/>
    <property type="match status" value="1"/>
</dbReference>
<evidence type="ECO:0000256" key="1">
    <source>
        <dbReference type="ARBA" id="ARBA00022543"/>
    </source>
</evidence>
<dbReference type="PROSITE" id="PS50113">
    <property type="entry name" value="PAC"/>
    <property type="match status" value="2"/>
</dbReference>
<dbReference type="GO" id="GO:0003824">
    <property type="term" value="F:catalytic activity"/>
    <property type="evidence" value="ECO:0007669"/>
    <property type="project" value="UniProtKB-ARBA"/>
</dbReference>
<dbReference type="NCBIfam" id="TIGR00254">
    <property type="entry name" value="GGDEF"/>
    <property type="match status" value="1"/>
</dbReference>
<feature type="domain" description="PAS" evidence="6">
    <location>
        <begin position="515"/>
        <end position="585"/>
    </location>
</feature>
<dbReference type="SUPFAM" id="SSF55781">
    <property type="entry name" value="GAF domain-like"/>
    <property type="match status" value="2"/>
</dbReference>
<accession>A0A178MN75</accession>
<proteinExistence type="predicted"/>
<dbReference type="InterPro" id="IPR016132">
    <property type="entry name" value="Phyto_chromo_attachment"/>
</dbReference>
<dbReference type="InterPro" id="IPR001633">
    <property type="entry name" value="EAL_dom"/>
</dbReference>
<dbReference type="Pfam" id="PF08448">
    <property type="entry name" value="PAS_4"/>
    <property type="match status" value="1"/>
</dbReference>
<dbReference type="PANTHER" id="PTHR44757:SF2">
    <property type="entry name" value="BIOFILM ARCHITECTURE MAINTENANCE PROTEIN MBAA"/>
    <property type="match status" value="1"/>
</dbReference>
<keyword evidence="4" id="KW-0675">Receptor</keyword>
<feature type="domain" description="PAC" evidence="7">
    <location>
        <begin position="588"/>
        <end position="639"/>
    </location>
</feature>
<keyword evidence="11" id="KW-1185">Reference proteome</keyword>
<dbReference type="Pfam" id="PF01590">
    <property type="entry name" value="GAF"/>
    <property type="match status" value="1"/>
</dbReference>
<dbReference type="GO" id="GO:0009584">
    <property type="term" value="P:detection of visible light"/>
    <property type="evidence" value="ECO:0007669"/>
    <property type="project" value="InterPro"/>
</dbReference>
<dbReference type="PROSITE" id="PS50112">
    <property type="entry name" value="PAS"/>
    <property type="match status" value="2"/>
</dbReference>
<dbReference type="SUPFAM" id="SSF55073">
    <property type="entry name" value="Nucleotide cyclase"/>
    <property type="match status" value="1"/>
</dbReference>
<dbReference type="GO" id="GO:0006355">
    <property type="term" value="P:regulation of DNA-templated transcription"/>
    <property type="evidence" value="ECO:0007669"/>
    <property type="project" value="InterPro"/>
</dbReference>
<dbReference type="InterPro" id="IPR052155">
    <property type="entry name" value="Biofilm_reg_signaling"/>
</dbReference>
<evidence type="ECO:0000256" key="4">
    <source>
        <dbReference type="ARBA" id="ARBA00023170"/>
    </source>
</evidence>
<dbReference type="Pfam" id="PF08446">
    <property type="entry name" value="PAS_2"/>
    <property type="match status" value="1"/>
</dbReference>
<dbReference type="FunFam" id="3.30.70.270:FF:000001">
    <property type="entry name" value="Diguanylate cyclase domain protein"/>
    <property type="match status" value="1"/>
</dbReference>
<dbReference type="Proteomes" id="UP000078428">
    <property type="component" value="Unassembled WGS sequence"/>
</dbReference>
<feature type="domain" description="Phytochrome chromophore attachment site" evidence="5">
    <location>
        <begin position="151"/>
        <end position="309"/>
    </location>
</feature>
<comment type="caution">
    <text evidence="10">The sequence shown here is derived from an EMBL/GenBank/DDBJ whole genome shotgun (WGS) entry which is preliminary data.</text>
</comment>
<dbReference type="Gene3D" id="3.20.20.450">
    <property type="entry name" value="EAL domain"/>
    <property type="match status" value="1"/>
</dbReference>
<dbReference type="Pfam" id="PF00990">
    <property type="entry name" value="GGDEF"/>
    <property type="match status" value="1"/>
</dbReference>